<name>A0AB74UHW6_9VIRU</name>
<proteinExistence type="predicted"/>
<sequence>MLTPTDELLNRAAQRLEQRGGRDAYSALLDVSQGGESIAEALEAVILHLGLPYDPTRRLRGPVLRWCLAEDRTQTQVLGALRGAALSIKKARMRDPYEIINGWWWLSFADDTGFLGVAVLHAESFDAALRKSGATGLNPGGSVQGVPLPEEYVPAEPYRNRLLNAAEAISAGGIKVSA</sequence>
<organism evidence="1">
    <name type="scientific">Caulobacter phage S2L</name>
    <dbReference type="NCBI Taxonomy" id="3348356"/>
    <lineage>
        <taxon>Viruses</taxon>
    </lineage>
</organism>
<evidence type="ECO:0000313" key="1">
    <source>
        <dbReference type="EMBL" id="XHV10427.1"/>
    </source>
</evidence>
<gene>
    <name evidence="1" type="ORF">S2L_303</name>
</gene>
<accession>A0AB74UHW6</accession>
<dbReference type="EMBL" id="PQ287319">
    <property type="protein sequence ID" value="XHV10427.1"/>
    <property type="molecule type" value="Genomic_DNA"/>
</dbReference>
<protein>
    <submittedName>
        <fullName evidence="1">Uncharacterized protein</fullName>
    </submittedName>
</protein>
<reference evidence="1" key="1">
    <citation type="submission" date="2024-10" db="EMBL/GenBank/DDBJ databases">
        <title>Genetic diversity among independent isolates of the Dolichocephalovirinae subfamily.</title>
        <authorList>
            <person name="Ely B."/>
            <person name="Thomas Q."/>
            <person name="Mohammadi T."/>
        </authorList>
    </citation>
    <scope>NUCLEOTIDE SEQUENCE</scope>
</reference>